<dbReference type="InterPro" id="IPR002048">
    <property type="entry name" value="EF_hand_dom"/>
</dbReference>
<dbReference type="PANTHER" id="PTHR20875:SF2">
    <property type="entry name" value="EF-HAND CALCIUM-BINDING DOMAIN-CONTAINING PROTEIN 6"/>
    <property type="match status" value="1"/>
</dbReference>
<comment type="caution">
    <text evidence="7">The sequence shown here is derived from an EMBL/GenBank/DDBJ whole genome shotgun (WGS) entry which is preliminary data.</text>
</comment>
<evidence type="ECO:0000313" key="7">
    <source>
        <dbReference type="EMBL" id="KAK6314900.1"/>
    </source>
</evidence>
<dbReference type="AlphaFoldDB" id="A0AAN8QSS4"/>
<evidence type="ECO:0000259" key="6">
    <source>
        <dbReference type="PROSITE" id="PS50222"/>
    </source>
</evidence>
<dbReference type="PROSITE" id="PS00018">
    <property type="entry name" value="EF_HAND_1"/>
    <property type="match status" value="2"/>
</dbReference>
<name>A0AAN8QSS4_9TELE</name>
<evidence type="ECO:0000256" key="5">
    <source>
        <dbReference type="SAM" id="MobiDB-lite"/>
    </source>
</evidence>
<dbReference type="SUPFAM" id="SSF47473">
    <property type="entry name" value="EF-hand"/>
    <property type="match status" value="2"/>
</dbReference>
<reference evidence="7 8" key="1">
    <citation type="submission" date="2021-04" db="EMBL/GenBank/DDBJ databases">
        <authorList>
            <person name="De Guttry C."/>
            <person name="Zahm M."/>
            <person name="Klopp C."/>
            <person name="Cabau C."/>
            <person name="Louis A."/>
            <person name="Berthelot C."/>
            <person name="Parey E."/>
            <person name="Roest Crollius H."/>
            <person name="Montfort J."/>
            <person name="Robinson-Rechavi M."/>
            <person name="Bucao C."/>
            <person name="Bouchez O."/>
            <person name="Gislard M."/>
            <person name="Lluch J."/>
            <person name="Milhes M."/>
            <person name="Lampietro C."/>
            <person name="Lopez Roques C."/>
            <person name="Donnadieu C."/>
            <person name="Braasch I."/>
            <person name="Desvignes T."/>
            <person name="Postlethwait J."/>
            <person name="Bobe J."/>
            <person name="Wedekind C."/>
            <person name="Guiguen Y."/>
        </authorList>
    </citation>
    <scope>NUCLEOTIDE SEQUENCE [LARGE SCALE GENOMIC DNA]</scope>
    <source>
        <strain evidence="7">Cs_M1</strain>
        <tissue evidence="7">Blood</tissue>
    </source>
</reference>
<feature type="region of interest" description="Disordered" evidence="5">
    <location>
        <begin position="337"/>
        <end position="366"/>
    </location>
</feature>
<dbReference type="Proteomes" id="UP001356427">
    <property type="component" value="Unassembled WGS sequence"/>
</dbReference>
<dbReference type="SMART" id="SM00054">
    <property type="entry name" value="EFh"/>
    <property type="match status" value="3"/>
</dbReference>
<gene>
    <name evidence="7" type="ORF">J4Q44_G00144290</name>
</gene>
<dbReference type="FunFam" id="1.10.238.10:FF:000179">
    <property type="entry name" value="EF-hand calcium-binding domain-containing protein 6"/>
    <property type="match status" value="1"/>
</dbReference>
<dbReference type="PANTHER" id="PTHR20875">
    <property type="entry name" value="EF-HAND CALCIUM-BINDING DOMAIN-CONTAINING PROTEIN 6-RELATED"/>
    <property type="match status" value="1"/>
</dbReference>
<dbReference type="InterPro" id="IPR018247">
    <property type="entry name" value="EF_Hand_1_Ca_BS"/>
</dbReference>
<evidence type="ECO:0000256" key="3">
    <source>
        <dbReference type="ARBA" id="ARBA00022737"/>
    </source>
</evidence>
<dbReference type="EMBL" id="JAGTTL010000012">
    <property type="protein sequence ID" value="KAK6314900.1"/>
    <property type="molecule type" value="Genomic_DNA"/>
</dbReference>
<keyword evidence="2" id="KW-0479">Metal-binding</keyword>
<dbReference type="InterPro" id="IPR015070">
    <property type="entry name" value="EF_hand_DJBP"/>
</dbReference>
<dbReference type="Pfam" id="PF13499">
    <property type="entry name" value="EF-hand_7"/>
    <property type="match status" value="1"/>
</dbReference>
<dbReference type="InterPro" id="IPR052603">
    <property type="entry name" value="EFCB6"/>
</dbReference>
<evidence type="ECO:0000313" key="8">
    <source>
        <dbReference type="Proteomes" id="UP001356427"/>
    </source>
</evidence>
<accession>A0AAN8QSS4</accession>
<protein>
    <recommendedName>
        <fullName evidence="6">EF-hand domain-containing protein</fullName>
    </recommendedName>
</protein>
<dbReference type="InterPro" id="IPR011992">
    <property type="entry name" value="EF-hand-dom_pair"/>
</dbReference>
<organism evidence="7 8">
    <name type="scientific">Coregonus suidteri</name>
    <dbReference type="NCBI Taxonomy" id="861788"/>
    <lineage>
        <taxon>Eukaryota</taxon>
        <taxon>Metazoa</taxon>
        <taxon>Chordata</taxon>
        <taxon>Craniata</taxon>
        <taxon>Vertebrata</taxon>
        <taxon>Euteleostomi</taxon>
        <taxon>Actinopterygii</taxon>
        <taxon>Neopterygii</taxon>
        <taxon>Teleostei</taxon>
        <taxon>Protacanthopterygii</taxon>
        <taxon>Salmoniformes</taxon>
        <taxon>Salmonidae</taxon>
        <taxon>Coregoninae</taxon>
        <taxon>Coregonus</taxon>
    </lineage>
</organism>
<dbReference type="Pfam" id="PF13202">
    <property type="entry name" value="EF-hand_5"/>
    <property type="match status" value="1"/>
</dbReference>
<keyword evidence="3" id="KW-0677">Repeat</keyword>
<keyword evidence="8" id="KW-1185">Reference proteome</keyword>
<evidence type="ECO:0000256" key="2">
    <source>
        <dbReference type="ARBA" id="ARBA00022723"/>
    </source>
</evidence>
<dbReference type="GO" id="GO:0005654">
    <property type="term" value="C:nucleoplasm"/>
    <property type="evidence" value="ECO:0007669"/>
    <property type="project" value="TreeGrafter"/>
</dbReference>
<sequence>MSWYDGEGRGYLTCAVFLEKLGVDPQEVGHARKDADTTPTDGLPAGATLQDVERVVQGNCKGLSSALTRLDKKREGLVTVEDLQSLLQRYNCPLHRHQLTHLLHTLKVPMDSENRKLSYVDFLKAFDHETGKGCEHPPRPCGSPDPAESLEWLSPERAAGRIRELVTASMDMLHKAFSAFDRSGNGTVTPLEFRRVLDHFCARLSDTQFRFLLDRLKLNWENHTVYWRDFLNQFNLCNLETPEGWSDRVGKAGFPAQPQPLPISEEVVSDCLYTITKEMVDLDHTHNDTISKEDFRMRDRQFMRLTCNQFERVWEKLPVNVLGDLEYRDFLKHVSGAGGIRDKTTDPEDISPMKSASPPSPGPIDMIRRWDVSSRARRPSTVGRERESPLVDCEKVERRLKGEVQRCWRDIQRRCREEDRDSDGEISTHCFLDILQGLNVSVTQKELDRLAVKFDMRDSGSVPYPDFLRHFLLNFEPPAVRQPFERPKLPLPTTPMSGGVLSRQCVEAMLRLYDPVQQFWRSMRQNFVTFDHNRSGKISIKEFRKVLRQFRVNLSEEEFFHLTSFFDKNTMGKISYNDFLRGFLPGL</sequence>
<keyword evidence="1" id="KW-0597">Phosphoprotein</keyword>
<feature type="domain" description="EF-hand" evidence="6">
    <location>
        <begin position="527"/>
        <end position="553"/>
    </location>
</feature>
<dbReference type="GO" id="GO:0005509">
    <property type="term" value="F:calcium ion binding"/>
    <property type="evidence" value="ECO:0007669"/>
    <property type="project" value="InterPro"/>
</dbReference>
<evidence type="ECO:0000256" key="4">
    <source>
        <dbReference type="ARBA" id="ARBA00022837"/>
    </source>
</evidence>
<dbReference type="PROSITE" id="PS50222">
    <property type="entry name" value="EF_HAND_2"/>
    <property type="match status" value="2"/>
</dbReference>
<proteinExistence type="predicted"/>
<dbReference type="Pfam" id="PF08976">
    <property type="entry name" value="EF-hand_11"/>
    <property type="match status" value="1"/>
</dbReference>
<feature type="domain" description="EF-hand" evidence="6">
    <location>
        <begin position="168"/>
        <end position="203"/>
    </location>
</feature>
<keyword evidence="4" id="KW-0106">Calcium</keyword>
<dbReference type="Gene3D" id="1.10.238.10">
    <property type="entry name" value="EF-hand"/>
    <property type="match status" value="4"/>
</dbReference>
<evidence type="ECO:0000256" key="1">
    <source>
        <dbReference type="ARBA" id="ARBA00022553"/>
    </source>
</evidence>